<evidence type="ECO:0000256" key="1">
    <source>
        <dbReference type="SAM" id="Phobius"/>
    </source>
</evidence>
<dbReference type="GeneID" id="37060186"/>
<evidence type="ECO:0000313" key="3">
    <source>
        <dbReference type="Proteomes" id="UP000247233"/>
    </source>
</evidence>
<name>A0A317VBC8_9EURO</name>
<keyword evidence="1" id="KW-0472">Membrane</keyword>
<sequence length="104" mass="12358">MLKDTGALSAYFLGSFPRGYLIYSVFCYFHIGPPERVTHYHQPCIFTFILLYFSHAHFHSSTFALQPGFLFYLSFFLFPFLFFSSNRHFFLDLLTTHFRNDTQT</sequence>
<accession>A0A317VBC8</accession>
<keyword evidence="3" id="KW-1185">Reference proteome</keyword>
<dbReference type="AlphaFoldDB" id="A0A317VBC8"/>
<keyword evidence="1" id="KW-0812">Transmembrane</keyword>
<dbReference type="Proteomes" id="UP000247233">
    <property type="component" value="Unassembled WGS sequence"/>
</dbReference>
<feature type="transmembrane region" description="Helical" evidence="1">
    <location>
        <begin position="6"/>
        <end position="28"/>
    </location>
</feature>
<dbReference type="RefSeq" id="XP_025396255.1">
    <property type="nucleotide sequence ID" value="XM_025537949.1"/>
</dbReference>
<feature type="transmembrane region" description="Helical" evidence="1">
    <location>
        <begin position="64"/>
        <end position="83"/>
    </location>
</feature>
<dbReference type="EMBL" id="MSFL01000027">
    <property type="protein sequence ID" value="PWY71663.1"/>
    <property type="molecule type" value="Genomic_DNA"/>
</dbReference>
<gene>
    <name evidence="2" type="ORF">BO70DRAFT_120585</name>
</gene>
<proteinExistence type="predicted"/>
<protein>
    <submittedName>
        <fullName evidence="2">Uncharacterized protein</fullName>
    </submittedName>
</protein>
<evidence type="ECO:0000313" key="2">
    <source>
        <dbReference type="EMBL" id="PWY71663.1"/>
    </source>
</evidence>
<comment type="caution">
    <text evidence="2">The sequence shown here is derived from an EMBL/GenBank/DDBJ whole genome shotgun (WGS) entry which is preliminary data.</text>
</comment>
<dbReference type="VEuPathDB" id="FungiDB:BO70DRAFT_120585"/>
<reference evidence="2 3" key="1">
    <citation type="submission" date="2016-12" db="EMBL/GenBank/DDBJ databases">
        <title>The genomes of Aspergillus section Nigri reveals drivers in fungal speciation.</title>
        <authorList>
            <consortium name="DOE Joint Genome Institute"/>
            <person name="Vesth T.C."/>
            <person name="Nybo J."/>
            <person name="Theobald S."/>
            <person name="Brandl J."/>
            <person name="Frisvad J.C."/>
            <person name="Nielsen K.F."/>
            <person name="Lyhne E.K."/>
            <person name="Kogle M.E."/>
            <person name="Kuo A."/>
            <person name="Riley R."/>
            <person name="Clum A."/>
            <person name="Nolan M."/>
            <person name="Lipzen A."/>
            <person name="Salamov A."/>
            <person name="Henrissat B."/>
            <person name="Wiebenga A."/>
            <person name="De Vries R.P."/>
            <person name="Grigoriev I.V."/>
            <person name="Mortensen U.H."/>
            <person name="Andersen M.R."/>
            <person name="Baker S.E."/>
        </authorList>
    </citation>
    <scope>NUCLEOTIDE SEQUENCE [LARGE SCALE GENOMIC DNA]</scope>
    <source>
        <strain evidence="2 3">CBS 117.55</strain>
    </source>
</reference>
<organism evidence="2 3">
    <name type="scientific">Aspergillus heteromorphus CBS 117.55</name>
    <dbReference type="NCBI Taxonomy" id="1448321"/>
    <lineage>
        <taxon>Eukaryota</taxon>
        <taxon>Fungi</taxon>
        <taxon>Dikarya</taxon>
        <taxon>Ascomycota</taxon>
        <taxon>Pezizomycotina</taxon>
        <taxon>Eurotiomycetes</taxon>
        <taxon>Eurotiomycetidae</taxon>
        <taxon>Eurotiales</taxon>
        <taxon>Aspergillaceae</taxon>
        <taxon>Aspergillus</taxon>
        <taxon>Aspergillus subgen. Circumdati</taxon>
    </lineage>
</organism>
<feature type="transmembrane region" description="Helical" evidence="1">
    <location>
        <begin position="40"/>
        <end position="58"/>
    </location>
</feature>
<keyword evidence="1" id="KW-1133">Transmembrane helix</keyword>